<name>A0A9R0DX26_SPOFR</name>
<dbReference type="Gene3D" id="1.20.1250.20">
    <property type="entry name" value="MFS general substrate transporter like domains"/>
    <property type="match status" value="2"/>
</dbReference>
<feature type="transmembrane region" description="Helical" evidence="1">
    <location>
        <begin position="78"/>
        <end position="98"/>
    </location>
</feature>
<feature type="transmembrane region" description="Helical" evidence="1">
    <location>
        <begin position="422"/>
        <end position="442"/>
    </location>
</feature>
<dbReference type="InterPro" id="IPR011701">
    <property type="entry name" value="MFS"/>
</dbReference>
<feature type="transmembrane region" description="Helical" evidence="1">
    <location>
        <begin position="136"/>
        <end position="158"/>
    </location>
</feature>
<evidence type="ECO:0000313" key="2">
    <source>
        <dbReference type="Proteomes" id="UP000829999"/>
    </source>
</evidence>
<organism evidence="2 3">
    <name type="scientific">Spodoptera frugiperda</name>
    <name type="common">Fall armyworm</name>
    <dbReference type="NCBI Taxonomy" id="7108"/>
    <lineage>
        <taxon>Eukaryota</taxon>
        <taxon>Metazoa</taxon>
        <taxon>Ecdysozoa</taxon>
        <taxon>Arthropoda</taxon>
        <taxon>Hexapoda</taxon>
        <taxon>Insecta</taxon>
        <taxon>Pterygota</taxon>
        <taxon>Neoptera</taxon>
        <taxon>Endopterygota</taxon>
        <taxon>Lepidoptera</taxon>
        <taxon>Glossata</taxon>
        <taxon>Ditrysia</taxon>
        <taxon>Noctuoidea</taxon>
        <taxon>Noctuidae</taxon>
        <taxon>Amphipyrinae</taxon>
        <taxon>Spodoptera</taxon>
    </lineage>
</organism>
<feature type="transmembrane region" description="Helical" evidence="1">
    <location>
        <begin position="165"/>
        <end position="183"/>
    </location>
</feature>
<gene>
    <name evidence="3" type="primary">LOC118274603</name>
</gene>
<dbReference type="PANTHER" id="PTHR11360">
    <property type="entry name" value="MONOCARBOXYLATE TRANSPORTER"/>
    <property type="match status" value="1"/>
</dbReference>
<dbReference type="GeneID" id="118274603"/>
<feature type="transmembrane region" description="Helical" evidence="1">
    <location>
        <begin position="390"/>
        <end position="410"/>
    </location>
</feature>
<accession>A0A9R0DX26</accession>
<reference evidence="3" key="1">
    <citation type="submission" date="2025-08" db="UniProtKB">
        <authorList>
            <consortium name="RefSeq"/>
        </authorList>
    </citation>
    <scope>IDENTIFICATION</scope>
    <source>
        <tissue evidence="3">Whole larval tissue</tissue>
    </source>
</reference>
<dbReference type="RefSeq" id="XP_050554889.1">
    <property type="nucleotide sequence ID" value="XM_050698932.1"/>
</dbReference>
<protein>
    <submittedName>
        <fullName evidence="3">Monocarboxylate transporter 1-like isoform X1</fullName>
    </submittedName>
</protein>
<dbReference type="Pfam" id="PF07690">
    <property type="entry name" value="MFS_1"/>
    <property type="match status" value="1"/>
</dbReference>
<evidence type="ECO:0000313" key="3">
    <source>
        <dbReference type="RefSeq" id="XP_050554889.1"/>
    </source>
</evidence>
<dbReference type="PANTHER" id="PTHR11360:SF309">
    <property type="entry name" value="MONOCARBOXYLATE TRANSPORTER 7-LIKE PROTEIN"/>
    <property type="match status" value="1"/>
</dbReference>
<evidence type="ECO:0000256" key="1">
    <source>
        <dbReference type="SAM" id="Phobius"/>
    </source>
</evidence>
<dbReference type="AlphaFoldDB" id="A0A9R0DX26"/>
<keyword evidence="1" id="KW-1133">Transmembrane helix</keyword>
<keyword evidence="1" id="KW-0812">Transmembrane</keyword>
<sequence length="497" mass="55347">MSLVHILSSYNSFKMSAKDLSNVKKKYTRVPPDGGWGFFIVVAVAINISTSTAFTSSYELLLKELLKEIGSSSTNISLMRGLSAICTATAGFLTGPLLSIIRFRMLSLASAILFNIGVICIMFVKSTFTFHICHGILQGLGYGLIYNLSCTILVDYFLKKRLMAIGLVYSAVATISMIAPLFVKWSLEKYGFRNTILLMSALTMHNFIAVALMQPVQWHLKRVEVSDKNNEKLLQDKKQKEDFCTVPIIKVTNTDGNLSNRNNEKFYKTGEENGGINFRKIKDLLIDKSLCEKFLKSCVCAGPALALFADTKYSIILPHALLIAGWLQEDVTLTQHLYGFGDLATRVLFTLLSNWVHKLGSQELYILGVTLGLVSRLGTLWSKSFIAKMVYIPLVGASHCAVTILIPLLVADAVKPDKFTSALGMLMMVTGLVSVVLGPAISAVRELSESYGPVFYLIASCLAIIVLFWSIELCYKRNKHKRLQRREYLRQKKLLNK</sequence>
<feature type="transmembrane region" description="Helical" evidence="1">
    <location>
        <begin position="105"/>
        <end position="124"/>
    </location>
</feature>
<proteinExistence type="predicted"/>
<feature type="transmembrane region" description="Helical" evidence="1">
    <location>
        <begin position="454"/>
        <end position="475"/>
    </location>
</feature>
<dbReference type="InterPro" id="IPR036259">
    <property type="entry name" value="MFS_trans_sf"/>
</dbReference>
<dbReference type="GO" id="GO:0008028">
    <property type="term" value="F:monocarboxylic acid transmembrane transporter activity"/>
    <property type="evidence" value="ECO:0007669"/>
    <property type="project" value="TreeGrafter"/>
</dbReference>
<keyword evidence="1" id="KW-0472">Membrane</keyword>
<dbReference type="OrthoDB" id="6499973at2759"/>
<dbReference type="SUPFAM" id="SSF103473">
    <property type="entry name" value="MFS general substrate transporter"/>
    <property type="match status" value="1"/>
</dbReference>
<feature type="transmembrane region" description="Helical" evidence="1">
    <location>
        <begin position="34"/>
        <end position="58"/>
    </location>
</feature>
<dbReference type="Proteomes" id="UP000829999">
    <property type="component" value="Chromosome 15"/>
</dbReference>
<dbReference type="InterPro" id="IPR050327">
    <property type="entry name" value="Proton-linked_MCT"/>
</dbReference>
<keyword evidence="2" id="KW-1185">Reference proteome</keyword>